<accession>A0AA39NW10</accession>
<protein>
    <submittedName>
        <fullName evidence="1">Uncharacterized protein</fullName>
    </submittedName>
</protein>
<comment type="caution">
    <text evidence="1">The sequence shown here is derived from an EMBL/GenBank/DDBJ whole genome shotgun (WGS) entry which is preliminary data.</text>
</comment>
<dbReference type="Proteomes" id="UP001175228">
    <property type="component" value="Unassembled WGS sequence"/>
</dbReference>
<name>A0AA39NW10_9AGAR</name>
<proteinExistence type="predicted"/>
<evidence type="ECO:0000313" key="2">
    <source>
        <dbReference type="Proteomes" id="UP001175228"/>
    </source>
</evidence>
<sequence length="202" mass="22554">MSHRCSAREVGKLDSFSGWRLSLVIDMHDTFNCGFNEDWGHTCSPRLQVLICTSPLAICGCSIRGVHRRDEIQLAARQVAHAVMVMTSALKTGKAGWYGGRTAGFVERGPEVVFTLSLYRGIWPPADEAARDAMGILMLTSRQRYLMNPMPLETRRMARPDSAGYGMNRVPKDVQPVVPLLYELRGRTYTIVWKLDPKAGPS</sequence>
<gene>
    <name evidence="1" type="ORF">EDD18DRAFT_1228552</name>
</gene>
<dbReference type="EMBL" id="JAUEPU010000239">
    <property type="protein sequence ID" value="KAK0472912.1"/>
    <property type="molecule type" value="Genomic_DNA"/>
</dbReference>
<organism evidence="1 2">
    <name type="scientific">Armillaria luteobubalina</name>
    <dbReference type="NCBI Taxonomy" id="153913"/>
    <lineage>
        <taxon>Eukaryota</taxon>
        <taxon>Fungi</taxon>
        <taxon>Dikarya</taxon>
        <taxon>Basidiomycota</taxon>
        <taxon>Agaricomycotina</taxon>
        <taxon>Agaricomycetes</taxon>
        <taxon>Agaricomycetidae</taxon>
        <taxon>Agaricales</taxon>
        <taxon>Marasmiineae</taxon>
        <taxon>Physalacriaceae</taxon>
        <taxon>Armillaria</taxon>
    </lineage>
</organism>
<keyword evidence="2" id="KW-1185">Reference proteome</keyword>
<reference evidence="1" key="1">
    <citation type="submission" date="2023-06" db="EMBL/GenBank/DDBJ databases">
        <authorList>
            <consortium name="Lawrence Berkeley National Laboratory"/>
            <person name="Ahrendt S."/>
            <person name="Sahu N."/>
            <person name="Indic B."/>
            <person name="Wong-Bajracharya J."/>
            <person name="Merenyi Z."/>
            <person name="Ke H.-M."/>
            <person name="Monk M."/>
            <person name="Kocsube S."/>
            <person name="Drula E."/>
            <person name="Lipzen A."/>
            <person name="Balint B."/>
            <person name="Henrissat B."/>
            <person name="Andreopoulos B."/>
            <person name="Martin F.M."/>
            <person name="Harder C.B."/>
            <person name="Rigling D."/>
            <person name="Ford K.L."/>
            <person name="Foster G.D."/>
            <person name="Pangilinan J."/>
            <person name="Papanicolaou A."/>
            <person name="Barry K."/>
            <person name="LaButti K."/>
            <person name="Viragh M."/>
            <person name="Koriabine M."/>
            <person name="Yan M."/>
            <person name="Riley R."/>
            <person name="Champramary S."/>
            <person name="Plett K.L."/>
            <person name="Tsai I.J."/>
            <person name="Slot J."/>
            <person name="Sipos G."/>
            <person name="Plett J."/>
            <person name="Nagy L.G."/>
            <person name="Grigoriev I.V."/>
        </authorList>
    </citation>
    <scope>NUCLEOTIDE SEQUENCE</scope>
    <source>
        <strain evidence="1">HWK02</strain>
    </source>
</reference>
<evidence type="ECO:0000313" key="1">
    <source>
        <dbReference type="EMBL" id="KAK0472912.1"/>
    </source>
</evidence>
<dbReference type="AlphaFoldDB" id="A0AA39NW10"/>